<name>A0A6G8FGN6_9MICO</name>
<dbReference type="RefSeq" id="WP_166321677.1">
    <property type="nucleotide sequence ID" value="NZ_CP049934.1"/>
</dbReference>
<dbReference type="InterPro" id="IPR005184">
    <property type="entry name" value="DUF306_Meta_HslJ"/>
</dbReference>
<dbReference type="InterPro" id="IPR038670">
    <property type="entry name" value="HslJ-like_sf"/>
</dbReference>
<dbReference type="EMBL" id="CP049934">
    <property type="protein sequence ID" value="QIM15515.1"/>
    <property type="molecule type" value="Genomic_DNA"/>
</dbReference>
<dbReference type="Proteomes" id="UP000501387">
    <property type="component" value="Chromosome"/>
</dbReference>
<evidence type="ECO:0000313" key="2">
    <source>
        <dbReference type="EMBL" id="QIM15515.1"/>
    </source>
</evidence>
<reference evidence="2 3" key="1">
    <citation type="submission" date="2020-03" db="EMBL/GenBank/DDBJ databases">
        <title>Leucobacter sp. nov., isolated from beetles.</title>
        <authorList>
            <person name="Hyun D.-W."/>
            <person name="Bae J.-W."/>
        </authorList>
    </citation>
    <scope>NUCLEOTIDE SEQUENCE [LARGE SCALE GENOMIC DNA]</scope>
    <source>
        <strain evidence="2 3">HDW9B</strain>
    </source>
</reference>
<sequence length="101" mass="10802">MLKQEIIGTWESAEKGSPFLSFSADGRVSGSDGCNGISTDYVVTNEEIVLQEFASTRKACQGVDDWLRGVRSVTVDGTTLHVVNKAGEEIGQLQLVKDGAP</sequence>
<dbReference type="AlphaFoldDB" id="A0A6G8FGN6"/>
<proteinExistence type="predicted"/>
<dbReference type="Gene3D" id="2.40.128.270">
    <property type="match status" value="1"/>
</dbReference>
<keyword evidence="3" id="KW-1185">Reference proteome</keyword>
<organism evidence="2 3">
    <name type="scientific">Leucobacter insecticola</name>
    <dbReference type="NCBI Taxonomy" id="2714934"/>
    <lineage>
        <taxon>Bacteria</taxon>
        <taxon>Bacillati</taxon>
        <taxon>Actinomycetota</taxon>
        <taxon>Actinomycetes</taxon>
        <taxon>Micrococcales</taxon>
        <taxon>Microbacteriaceae</taxon>
        <taxon>Leucobacter</taxon>
    </lineage>
</organism>
<dbReference type="Pfam" id="PF03724">
    <property type="entry name" value="META"/>
    <property type="match status" value="1"/>
</dbReference>
<dbReference type="KEGG" id="lins:G7067_02370"/>
<protein>
    <submittedName>
        <fullName evidence="2">META domain-containing protein</fullName>
    </submittedName>
</protein>
<feature type="domain" description="DUF306" evidence="1">
    <location>
        <begin position="16"/>
        <end position="91"/>
    </location>
</feature>
<evidence type="ECO:0000313" key="3">
    <source>
        <dbReference type="Proteomes" id="UP000501387"/>
    </source>
</evidence>
<gene>
    <name evidence="2" type="ORF">G7067_02370</name>
</gene>
<evidence type="ECO:0000259" key="1">
    <source>
        <dbReference type="Pfam" id="PF03724"/>
    </source>
</evidence>
<accession>A0A6G8FGN6</accession>